<name>A0ACC1HB99_9FUNG</name>
<feature type="non-terminal residue" evidence="1">
    <location>
        <position position="1"/>
    </location>
</feature>
<comment type="caution">
    <text evidence="1">The sequence shown here is derived from an EMBL/GenBank/DDBJ whole genome shotgun (WGS) entry which is preliminary data.</text>
</comment>
<evidence type="ECO:0000313" key="1">
    <source>
        <dbReference type="EMBL" id="KAJ1672963.1"/>
    </source>
</evidence>
<proteinExistence type="predicted"/>
<reference evidence="1" key="1">
    <citation type="submission" date="2022-06" db="EMBL/GenBank/DDBJ databases">
        <title>Phylogenomic reconstructions and comparative analyses of Kickxellomycotina fungi.</title>
        <authorList>
            <person name="Reynolds N.K."/>
            <person name="Stajich J.E."/>
            <person name="Barry K."/>
            <person name="Grigoriev I.V."/>
            <person name="Crous P."/>
            <person name="Smith M.E."/>
        </authorList>
    </citation>
    <scope>NUCLEOTIDE SEQUENCE</scope>
    <source>
        <strain evidence="1">RSA 2271</strain>
    </source>
</reference>
<organism evidence="1 2">
    <name type="scientific">Spiromyces aspiralis</name>
    <dbReference type="NCBI Taxonomy" id="68401"/>
    <lineage>
        <taxon>Eukaryota</taxon>
        <taxon>Fungi</taxon>
        <taxon>Fungi incertae sedis</taxon>
        <taxon>Zoopagomycota</taxon>
        <taxon>Kickxellomycotina</taxon>
        <taxon>Kickxellomycetes</taxon>
        <taxon>Kickxellales</taxon>
        <taxon>Kickxellaceae</taxon>
        <taxon>Spiromyces</taxon>
    </lineage>
</organism>
<keyword evidence="2" id="KW-1185">Reference proteome</keyword>
<accession>A0ACC1HB99</accession>
<evidence type="ECO:0000313" key="2">
    <source>
        <dbReference type="Proteomes" id="UP001145114"/>
    </source>
</evidence>
<feature type="non-terminal residue" evidence="1">
    <location>
        <position position="62"/>
    </location>
</feature>
<dbReference type="EMBL" id="JAMZIH010007578">
    <property type="protein sequence ID" value="KAJ1672963.1"/>
    <property type="molecule type" value="Genomic_DNA"/>
</dbReference>
<dbReference type="Proteomes" id="UP001145114">
    <property type="component" value="Unassembled WGS sequence"/>
</dbReference>
<sequence length="62" mass="6558">WLDPEDDPEYLASFRLVEKVLPADKGSGGDGSSGEEGDIAGNDGMVAASSMFKKRKPSKARS</sequence>
<protein>
    <submittedName>
        <fullName evidence="1">Uncharacterized protein</fullName>
    </submittedName>
</protein>
<gene>
    <name evidence="1" type="ORF">EV182_006154</name>
</gene>